<dbReference type="SUPFAM" id="SSF55073">
    <property type="entry name" value="Nucleotide cyclase"/>
    <property type="match status" value="1"/>
</dbReference>
<keyword evidence="11" id="KW-1185">Reference proteome</keyword>
<dbReference type="Pfam" id="PF13188">
    <property type="entry name" value="PAS_8"/>
    <property type="match status" value="1"/>
</dbReference>
<dbReference type="InterPro" id="IPR001633">
    <property type="entry name" value="EAL_dom"/>
</dbReference>
<dbReference type="InterPro" id="IPR000160">
    <property type="entry name" value="GGDEF_dom"/>
</dbReference>
<dbReference type="CDD" id="cd01948">
    <property type="entry name" value="EAL"/>
    <property type="match status" value="1"/>
</dbReference>
<dbReference type="PANTHER" id="PTHR44757">
    <property type="entry name" value="DIGUANYLATE CYCLASE DGCP"/>
    <property type="match status" value="1"/>
</dbReference>
<sequence>MHVAWAWMGPGEGGWVRAVSESRRQAITPGERASAFAAGDELALPHPGRWPTWLWGVLVLAGALAVALALYQRQRVEQAERYQAELTVVVDRSQTQLLRQLQSTELLVRSVQTVFLASDDVTPVEFERLYENLHARELFPSLLALAYAPREARPDGEHYVTRMAAPREGNAQLLGLDLAAQPGNLAAALSARDTDRGTLSGPMHLIQDVARRHPGMGVVMRLPIYSPGDPPRTVEQRRARVIGTIGLSFLVDDLVRTALPADAAARMHVQLADVTGGQPQPLFDSAPGRPIPALVAERGLSFERRLPYGGREWLLVMAPFDAGLPPPPWQQSVLLPGAIISVLLGVLAWLLGDTRRRALQAGWRMSQRYRESEERFRALNEMLPALVLLADADEGRVVYANQAARARLGGAVGRMRLADVFVDPEQQLKLAHAETPAVDGVEALLRAGADAQFWANVSLAPMQLDGRRQLVMVAADISRLRELTEQLGYQASHDSLTDLYNRPEFERRLERALGEVGAASACALLYIDLDQFKLINDTSGHAAGDQLLAQLAVLLRQHLRAGDVLARLGGDEFGLLLAGIGDREGAARMAELLRQRIDGYVFVWGKRSYTITASIGVVMIDRPGLARDELFAQADAACYLAKEQGRNRVHLYSEQDDRTLRRRSEMEWVNRLRWAVDERRLVLAYQELRPLVPEPGRGPRIELLLRFRDDDGRLVLPGTFLPAAENYGLMPTIDRWVIETALANFDCLHPAGAALEVATINLSGASVEDDALAGRIVELLAQHGVAPGRVCFEITETVAVRHLSKVARFMGRLRAAGCKVALDDFGAGMSSFSYLKNLPVDLIKIDGSFIRDMLTDQVSHAMVRAVCDIGHRLGLQVAAEWVNGEDIVAELTALGIDLAQGFGLHYPELVPFHRR</sequence>
<evidence type="ECO:0000256" key="5">
    <source>
        <dbReference type="ARBA" id="ARBA00023136"/>
    </source>
</evidence>
<evidence type="ECO:0000256" key="1">
    <source>
        <dbReference type="ARBA" id="ARBA00001946"/>
    </source>
</evidence>
<reference evidence="10 11" key="1">
    <citation type="submission" date="2018-05" db="EMBL/GenBank/DDBJ databases">
        <title>Genomic Encyclopedia of Type Strains, Phase IV (KMG-IV): sequencing the most valuable type-strain genomes for metagenomic binning, comparative biology and taxonomic classification.</title>
        <authorList>
            <person name="Goeker M."/>
        </authorList>
    </citation>
    <scope>NUCLEOTIDE SEQUENCE [LARGE SCALE GENOMIC DNA]</scope>
    <source>
        <strain evidence="10 11">DSM 14263</strain>
    </source>
</reference>
<dbReference type="EMBL" id="QGHC01000007">
    <property type="protein sequence ID" value="PWK86772.1"/>
    <property type="molecule type" value="Genomic_DNA"/>
</dbReference>
<evidence type="ECO:0000259" key="8">
    <source>
        <dbReference type="PROSITE" id="PS50883"/>
    </source>
</evidence>
<name>A0A316I027_9GAMM</name>
<gene>
    <name evidence="10" type="ORF">C7456_107163</name>
</gene>
<dbReference type="AlphaFoldDB" id="A0A316I027"/>
<dbReference type="NCBIfam" id="TIGR00254">
    <property type="entry name" value="GGDEF"/>
    <property type="match status" value="1"/>
</dbReference>
<dbReference type="SUPFAM" id="SSF141868">
    <property type="entry name" value="EAL domain-like"/>
    <property type="match status" value="1"/>
</dbReference>
<dbReference type="SMART" id="SM00052">
    <property type="entry name" value="EAL"/>
    <property type="match status" value="1"/>
</dbReference>
<dbReference type="PROSITE" id="PS50883">
    <property type="entry name" value="EAL"/>
    <property type="match status" value="1"/>
</dbReference>
<comment type="subcellular location">
    <subcellularLocation>
        <location evidence="2">Membrane</location>
    </subcellularLocation>
</comment>
<dbReference type="InterPro" id="IPR006189">
    <property type="entry name" value="CHASE_dom"/>
</dbReference>
<dbReference type="InterPro" id="IPR000014">
    <property type="entry name" value="PAS"/>
</dbReference>
<dbReference type="FunFam" id="3.30.70.270:FF:000001">
    <property type="entry name" value="Diguanylate cyclase domain protein"/>
    <property type="match status" value="1"/>
</dbReference>
<dbReference type="Pfam" id="PF03924">
    <property type="entry name" value="CHASE"/>
    <property type="match status" value="1"/>
</dbReference>
<dbReference type="Pfam" id="PF00563">
    <property type="entry name" value="EAL"/>
    <property type="match status" value="1"/>
</dbReference>
<evidence type="ECO:0000256" key="4">
    <source>
        <dbReference type="ARBA" id="ARBA00022989"/>
    </source>
</evidence>
<dbReference type="PROSITE" id="PS50887">
    <property type="entry name" value="GGDEF"/>
    <property type="match status" value="1"/>
</dbReference>
<dbReference type="GO" id="GO:0003824">
    <property type="term" value="F:catalytic activity"/>
    <property type="evidence" value="ECO:0007669"/>
    <property type="project" value="UniProtKB-ARBA"/>
</dbReference>
<dbReference type="InterPro" id="IPR052155">
    <property type="entry name" value="Biofilm_reg_signaling"/>
</dbReference>
<feature type="transmembrane region" description="Helical" evidence="6">
    <location>
        <begin position="333"/>
        <end position="351"/>
    </location>
</feature>
<dbReference type="PANTHER" id="PTHR44757:SF4">
    <property type="entry name" value="DIGUANYLATE CYCLASE DGCE-RELATED"/>
    <property type="match status" value="1"/>
</dbReference>
<organism evidence="10 11">
    <name type="scientific">Fulvimonas soli</name>
    <dbReference type="NCBI Taxonomy" id="155197"/>
    <lineage>
        <taxon>Bacteria</taxon>
        <taxon>Pseudomonadati</taxon>
        <taxon>Pseudomonadota</taxon>
        <taxon>Gammaproteobacteria</taxon>
        <taxon>Lysobacterales</taxon>
        <taxon>Rhodanobacteraceae</taxon>
        <taxon>Fulvimonas</taxon>
    </lineage>
</organism>
<comment type="cofactor">
    <cofactor evidence="1">
        <name>Mg(2+)</name>
        <dbReference type="ChEBI" id="CHEBI:18420"/>
    </cofactor>
</comment>
<dbReference type="InterPro" id="IPR042240">
    <property type="entry name" value="CHASE_sf"/>
</dbReference>
<keyword evidence="3 6" id="KW-0812">Transmembrane</keyword>
<dbReference type="SMART" id="SM01079">
    <property type="entry name" value="CHASE"/>
    <property type="match status" value="1"/>
</dbReference>
<comment type="caution">
    <text evidence="10">The sequence shown here is derived from an EMBL/GenBank/DDBJ whole genome shotgun (WGS) entry which is preliminary data.</text>
</comment>
<dbReference type="NCBIfam" id="TIGR00229">
    <property type="entry name" value="sensory_box"/>
    <property type="match status" value="1"/>
</dbReference>
<evidence type="ECO:0000313" key="11">
    <source>
        <dbReference type="Proteomes" id="UP000245812"/>
    </source>
</evidence>
<dbReference type="SUPFAM" id="SSF55785">
    <property type="entry name" value="PYP-like sensor domain (PAS domain)"/>
    <property type="match status" value="1"/>
</dbReference>
<evidence type="ECO:0000256" key="6">
    <source>
        <dbReference type="SAM" id="Phobius"/>
    </source>
</evidence>
<dbReference type="InterPro" id="IPR035965">
    <property type="entry name" value="PAS-like_dom_sf"/>
</dbReference>
<keyword evidence="4 6" id="KW-1133">Transmembrane helix</keyword>
<evidence type="ECO:0000259" key="9">
    <source>
        <dbReference type="PROSITE" id="PS50887"/>
    </source>
</evidence>
<dbReference type="Pfam" id="PF00990">
    <property type="entry name" value="GGDEF"/>
    <property type="match status" value="1"/>
</dbReference>
<dbReference type="GO" id="GO:0016020">
    <property type="term" value="C:membrane"/>
    <property type="evidence" value="ECO:0007669"/>
    <property type="project" value="UniProtKB-SubCell"/>
</dbReference>
<dbReference type="Gene3D" id="3.30.450.350">
    <property type="entry name" value="CHASE domain"/>
    <property type="match status" value="1"/>
</dbReference>
<dbReference type="InterPro" id="IPR043128">
    <property type="entry name" value="Rev_trsase/Diguanyl_cyclase"/>
</dbReference>
<keyword evidence="5 6" id="KW-0472">Membrane</keyword>
<dbReference type="Gene3D" id="3.20.20.450">
    <property type="entry name" value="EAL domain"/>
    <property type="match status" value="1"/>
</dbReference>
<dbReference type="Gene3D" id="3.30.70.270">
    <property type="match status" value="1"/>
</dbReference>
<protein>
    <submittedName>
        <fullName evidence="10">PAS domain S-box-containing protein/diguanylate cyclase (GGDEF)-like protein</fullName>
    </submittedName>
</protein>
<dbReference type="SMART" id="SM00267">
    <property type="entry name" value="GGDEF"/>
    <property type="match status" value="1"/>
</dbReference>
<dbReference type="GO" id="GO:0007165">
    <property type="term" value="P:signal transduction"/>
    <property type="evidence" value="ECO:0007669"/>
    <property type="project" value="UniProtKB-ARBA"/>
</dbReference>
<evidence type="ECO:0000313" key="10">
    <source>
        <dbReference type="EMBL" id="PWK86772.1"/>
    </source>
</evidence>
<dbReference type="InterPro" id="IPR029787">
    <property type="entry name" value="Nucleotide_cyclase"/>
</dbReference>
<feature type="domain" description="GGDEF" evidence="9">
    <location>
        <begin position="520"/>
        <end position="654"/>
    </location>
</feature>
<feature type="transmembrane region" description="Helical" evidence="6">
    <location>
        <begin position="52"/>
        <end position="71"/>
    </location>
</feature>
<dbReference type="Proteomes" id="UP000245812">
    <property type="component" value="Unassembled WGS sequence"/>
</dbReference>
<evidence type="ECO:0000259" key="7">
    <source>
        <dbReference type="PROSITE" id="PS50839"/>
    </source>
</evidence>
<accession>A0A316I027</accession>
<feature type="domain" description="EAL" evidence="8">
    <location>
        <begin position="665"/>
        <end position="915"/>
    </location>
</feature>
<dbReference type="PROSITE" id="PS50839">
    <property type="entry name" value="CHASE"/>
    <property type="match status" value="1"/>
</dbReference>
<evidence type="ECO:0000256" key="2">
    <source>
        <dbReference type="ARBA" id="ARBA00004370"/>
    </source>
</evidence>
<feature type="domain" description="CHASE" evidence="7">
    <location>
        <begin position="157"/>
        <end position="259"/>
    </location>
</feature>
<dbReference type="Gene3D" id="3.30.450.20">
    <property type="entry name" value="PAS domain"/>
    <property type="match status" value="1"/>
</dbReference>
<evidence type="ECO:0000256" key="3">
    <source>
        <dbReference type="ARBA" id="ARBA00022692"/>
    </source>
</evidence>
<dbReference type="CDD" id="cd01949">
    <property type="entry name" value="GGDEF"/>
    <property type="match status" value="1"/>
</dbReference>
<proteinExistence type="predicted"/>
<dbReference type="InterPro" id="IPR035919">
    <property type="entry name" value="EAL_sf"/>
</dbReference>